<name>A3ZMT8_9BACT</name>
<protein>
    <submittedName>
        <fullName evidence="1">Uncharacterized protein</fullName>
    </submittedName>
</protein>
<proteinExistence type="predicted"/>
<accession>A3ZMT8</accession>
<comment type="caution">
    <text evidence="1">The sequence shown here is derived from an EMBL/GenBank/DDBJ whole genome shotgun (WGS) entry which is preliminary data.</text>
</comment>
<dbReference type="AlphaFoldDB" id="A3ZMT8"/>
<sequence>MPTRGGYFQPGKQYTGVPYSSVKSVGRDIGFDIYLKTFLAAVQNPQSVLYTANLKGKVSNAECYYGKVCSTYTSYALQCGFPYVSRLNGPESRSGVTLVEPQSAAATQVGDFIYTPPKSVGGGSHIAIITEVTTNSSDQVTHVRVEESWPQTTKNTNRSAEKFNTHLASRNNKLYRITDLDAWHGENSAASFRFPNFEADSASPQINRVLLLDLGDWVPYEKDQVVKFNIMDRDAKGVTSLVIQRDNRVIEKIEDPGLGVLERTFSTCGDYTAYCELKDGSQSQACEFSVCDLDFKLPDEEILVGKPFELHFSSTNLEIAAIHFWSNQNMSGRHYVFVTAEDRKNGKVVIPAEAIQDRGDTQVWLIGENKYGRLKKRRNVDVQK</sequence>
<evidence type="ECO:0000313" key="1">
    <source>
        <dbReference type="EMBL" id="EAQ82264.1"/>
    </source>
</evidence>
<dbReference type="HOGENOM" id="CLU_718991_0_0_0"/>
<dbReference type="STRING" id="314230.DSM3645_01080"/>
<dbReference type="EMBL" id="AANZ01000002">
    <property type="protein sequence ID" value="EAQ82264.1"/>
    <property type="molecule type" value="Genomic_DNA"/>
</dbReference>
<organism evidence="1 2">
    <name type="scientific">Blastopirellula marina DSM 3645</name>
    <dbReference type="NCBI Taxonomy" id="314230"/>
    <lineage>
        <taxon>Bacteria</taxon>
        <taxon>Pseudomonadati</taxon>
        <taxon>Planctomycetota</taxon>
        <taxon>Planctomycetia</taxon>
        <taxon>Pirellulales</taxon>
        <taxon>Pirellulaceae</taxon>
        <taxon>Blastopirellula</taxon>
    </lineage>
</organism>
<reference evidence="1 2" key="1">
    <citation type="submission" date="2006-02" db="EMBL/GenBank/DDBJ databases">
        <authorList>
            <person name="Amann R."/>
            <person name="Ferriera S."/>
            <person name="Johnson J."/>
            <person name="Kravitz S."/>
            <person name="Halpern A."/>
            <person name="Remington K."/>
            <person name="Beeson K."/>
            <person name="Tran B."/>
            <person name="Rogers Y.-H."/>
            <person name="Friedman R."/>
            <person name="Venter J.C."/>
        </authorList>
    </citation>
    <scope>NUCLEOTIDE SEQUENCE [LARGE SCALE GENOMIC DNA]</scope>
    <source>
        <strain evidence="1 2">DSM 3645</strain>
    </source>
</reference>
<dbReference type="Proteomes" id="UP000004358">
    <property type="component" value="Unassembled WGS sequence"/>
</dbReference>
<evidence type="ECO:0000313" key="2">
    <source>
        <dbReference type="Proteomes" id="UP000004358"/>
    </source>
</evidence>
<gene>
    <name evidence="1" type="ORF">DSM3645_01080</name>
</gene>